<organism evidence="3 4">
    <name type="scientific">Conger conger</name>
    <name type="common">Conger eel</name>
    <name type="synonym">Muraena conger</name>
    <dbReference type="NCBI Taxonomy" id="82655"/>
    <lineage>
        <taxon>Eukaryota</taxon>
        <taxon>Metazoa</taxon>
        <taxon>Chordata</taxon>
        <taxon>Craniata</taxon>
        <taxon>Vertebrata</taxon>
        <taxon>Euteleostomi</taxon>
        <taxon>Actinopterygii</taxon>
        <taxon>Neopterygii</taxon>
        <taxon>Teleostei</taxon>
        <taxon>Anguilliformes</taxon>
        <taxon>Congridae</taxon>
        <taxon>Conger</taxon>
    </lineage>
</organism>
<name>A0A9Q1CV15_CONCO</name>
<keyword evidence="1" id="KW-0175">Coiled coil</keyword>
<feature type="region of interest" description="Disordered" evidence="2">
    <location>
        <begin position="84"/>
        <end position="130"/>
    </location>
</feature>
<evidence type="ECO:0000256" key="1">
    <source>
        <dbReference type="SAM" id="Coils"/>
    </source>
</evidence>
<evidence type="ECO:0000256" key="2">
    <source>
        <dbReference type="SAM" id="MobiDB-lite"/>
    </source>
</evidence>
<dbReference type="EMBL" id="JAFJMO010000019">
    <property type="protein sequence ID" value="KAJ8249578.1"/>
    <property type="molecule type" value="Genomic_DNA"/>
</dbReference>
<dbReference type="Proteomes" id="UP001152803">
    <property type="component" value="Unassembled WGS sequence"/>
</dbReference>
<keyword evidence="4" id="KW-1185">Reference proteome</keyword>
<comment type="caution">
    <text evidence="3">The sequence shown here is derived from an EMBL/GenBank/DDBJ whole genome shotgun (WGS) entry which is preliminary data.</text>
</comment>
<evidence type="ECO:0000313" key="4">
    <source>
        <dbReference type="Proteomes" id="UP001152803"/>
    </source>
</evidence>
<proteinExistence type="predicted"/>
<reference evidence="3" key="1">
    <citation type="journal article" date="2023" name="Science">
        <title>Genome structures resolve the early diversification of teleost fishes.</title>
        <authorList>
            <person name="Parey E."/>
            <person name="Louis A."/>
            <person name="Montfort J."/>
            <person name="Bouchez O."/>
            <person name="Roques C."/>
            <person name="Iampietro C."/>
            <person name="Lluch J."/>
            <person name="Castinel A."/>
            <person name="Donnadieu C."/>
            <person name="Desvignes T."/>
            <person name="Floi Bucao C."/>
            <person name="Jouanno E."/>
            <person name="Wen M."/>
            <person name="Mejri S."/>
            <person name="Dirks R."/>
            <person name="Jansen H."/>
            <person name="Henkel C."/>
            <person name="Chen W.J."/>
            <person name="Zahm M."/>
            <person name="Cabau C."/>
            <person name="Klopp C."/>
            <person name="Thompson A.W."/>
            <person name="Robinson-Rechavi M."/>
            <person name="Braasch I."/>
            <person name="Lecointre G."/>
            <person name="Bobe J."/>
            <person name="Postlethwait J.H."/>
            <person name="Berthelot C."/>
            <person name="Roest Crollius H."/>
            <person name="Guiguen Y."/>
        </authorList>
    </citation>
    <scope>NUCLEOTIDE SEQUENCE</scope>
    <source>
        <strain evidence="3">Concon-B</strain>
    </source>
</reference>
<feature type="coiled-coil region" evidence="1">
    <location>
        <begin position="1"/>
        <end position="35"/>
    </location>
</feature>
<dbReference type="AlphaFoldDB" id="A0A9Q1CV15"/>
<protein>
    <submittedName>
        <fullName evidence="3">Uncharacterized protein</fullName>
    </submittedName>
</protein>
<accession>A0A9Q1CV15</accession>
<sequence length="130" mass="14367">MDLVKERMDLVKERMDLMKERMDLVKERMDVLLEQLSSTWSSFGSFSGRAFASFPSYTRQSAYSTARLSLLALEQQYSAVAESSNGCVSEKRSGALRQSQLGPAGDPGVPQKGWNRSAGLWEAPDARSPG</sequence>
<gene>
    <name evidence="3" type="ORF">COCON_G00227940</name>
</gene>
<evidence type="ECO:0000313" key="3">
    <source>
        <dbReference type="EMBL" id="KAJ8249578.1"/>
    </source>
</evidence>